<evidence type="ECO:0000313" key="8">
    <source>
        <dbReference type="EMBL" id="GAA4846826.1"/>
    </source>
</evidence>
<dbReference type="CDD" id="cd01639">
    <property type="entry name" value="IMPase"/>
    <property type="match status" value="1"/>
</dbReference>
<dbReference type="Gene3D" id="3.40.190.80">
    <property type="match status" value="1"/>
</dbReference>
<comment type="catalytic activity">
    <reaction evidence="1 7">
        <text>a myo-inositol phosphate + H2O = myo-inositol + phosphate</text>
        <dbReference type="Rhea" id="RHEA:24056"/>
        <dbReference type="ChEBI" id="CHEBI:15377"/>
        <dbReference type="ChEBI" id="CHEBI:17268"/>
        <dbReference type="ChEBI" id="CHEBI:43474"/>
        <dbReference type="ChEBI" id="CHEBI:84139"/>
        <dbReference type="EC" id="3.1.3.25"/>
    </reaction>
</comment>
<evidence type="ECO:0000256" key="3">
    <source>
        <dbReference type="ARBA" id="ARBA00009759"/>
    </source>
</evidence>
<dbReference type="SUPFAM" id="SSF56655">
    <property type="entry name" value="Carbohydrate phosphatase"/>
    <property type="match status" value="1"/>
</dbReference>
<dbReference type="PROSITE" id="PS00629">
    <property type="entry name" value="IMP_1"/>
    <property type="match status" value="1"/>
</dbReference>
<dbReference type="PANTHER" id="PTHR20854:SF4">
    <property type="entry name" value="INOSITOL-1-MONOPHOSPHATASE-RELATED"/>
    <property type="match status" value="1"/>
</dbReference>
<dbReference type="PANTHER" id="PTHR20854">
    <property type="entry name" value="INOSITOL MONOPHOSPHATASE"/>
    <property type="match status" value="1"/>
</dbReference>
<gene>
    <name evidence="8" type="ORF">GCM10023331_34440</name>
</gene>
<comment type="similarity">
    <text evidence="3 7">Belongs to the inositol monophosphatase superfamily.</text>
</comment>
<comment type="caution">
    <text evidence="8">The sequence shown here is derived from an EMBL/GenBank/DDBJ whole genome shotgun (WGS) entry which is preliminary data.</text>
</comment>
<dbReference type="Pfam" id="PF00459">
    <property type="entry name" value="Inositol_P"/>
    <property type="match status" value="1"/>
</dbReference>
<evidence type="ECO:0000256" key="5">
    <source>
        <dbReference type="ARBA" id="ARBA00022801"/>
    </source>
</evidence>
<dbReference type="InterPro" id="IPR020550">
    <property type="entry name" value="Inositol_monophosphatase_CS"/>
</dbReference>
<dbReference type="EMBL" id="BAABJX010000055">
    <property type="protein sequence ID" value="GAA4846826.1"/>
    <property type="molecule type" value="Genomic_DNA"/>
</dbReference>
<keyword evidence="6 7" id="KW-0460">Magnesium</keyword>
<organism evidence="8 9">
    <name type="scientific">Algivirga pacifica</name>
    <dbReference type="NCBI Taxonomy" id="1162670"/>
    <lineage>
        <taxon>Bacteria</taxon>
        <taxon>Pseudomonadati</taxon>
        <taxon>Bacteroidota</taxon>
        <taxon>Cytophagia</taxon>
        <taxon>Cytophagales</taxon>
        <taxon>Flammeovirgaceae</taxon>
        <taxon>Algivirga</taxon>
    </lineage>
</organism>
<reference evidence="9" key="1">
    <citation type="journal article" date="2019" name="Int. J. Syst. Evol. Microbiol.">
        <title>The Global Catalogue of Microorganisms (GCM) 10K type strain sequencing project: providing services to taxonomists for standard genome sequencing and annotation.</title>
        <authorList>
            <consortium name="The Broad Institute Genomics Platform"/>
            <consortium name="The Broad Institute Genome Sequencing Center for Infectious Disease"/>
            <person name="Wu L."/>
            <person name="Ma J."/>
        </authorList>
    </citation>
    <scope>NUCLEOTIDE SEQUENCE [LARGE SCALE GENOMIC DNA]</scope>
    <source>
        <strain evidence="9">JCM 18326</strain>
    </source>
</reference>
<dbReference type="PROSITE" id="PS00630">
    <property type="entry name" value="IMP_2"/>
    <property type="match status" value="1"/>
</dbReference>
<dbReference type="InterPro" id="IPR022337">
    <property type="entry name" value="Inositol_monophosphatase_SuhB"/>
</dbReference>
<evidence type="ECO:0000256" key="4">
    <source>
        <dbReference type="ARBA" id="ARBA00022723"/>
    </source>
</evidence>
<dbReference type="InterPro" id="IPR000760">
    <property type="entry name" value="Inositol_monophosphatase-like"/>
</dbReference>
<dbReference type="PRINTS" id="PR01959">
    <property type="entry name" value="SBIMPHPHTASE"/>
</dbReference>
<name>A0ABP9DLS9_9BACT</name>
<evidence type="ECO:0000256" key="2">
    <source>
        <dbReference type="ARBA" id="ARBA00001946"/>
    </source>
</evidence>
<evidence type="ECO:0000256" key="7">
    <source>
        <dbReference type="RuleBase" id="RU364068"/>
    </source>
</evidence>
<evidence type="ECO:0000256" key="1">
    <source>
        <dbReference type="ARBA" id="ARBA00001033"/>
    </source>
</evidence>
<dbReference type="PRINTS" id="PR00377">
    <property type="entry name" value="IMPHPHTASES"/>
</dbReference>
<keyword evidence="9" id="KW-1185">Reference proteome</keyword>
<evidence type="ECO:0000256" key="6">
    <source>
        <dbReference type="ARBA" id="ARBA00022842"/>
    </source>
</evidence>
<dbReference type="RefSeq" id="WP_345374054.1">
    <property type="nucleotide sequence ID" value="NZ_BAABJX010000055.1"/>
</dbReference>
<accession>A0ABP9DLS9</accession>
<dbReference type="EC" id="3.1.3.25" evidence="7"/>
<comment type="cofactor">
    <cofactor evidence="2 7">
        <name>Mg(2+)</name>
        <dbReference type="ChEBI" id="CHEBI:18420"/>
    </cofactor>
</comment>
<keyword evidence="5 7" id="KW-0378">Hydrolase</keyword>
<dbReference type="Gene3D" id="3.30.540.10">
    <property type="entry name" value="Fructose-1,6-Bisphosphatase, subunit A, domain 1"/>
    <property type="match status" value="1"/>
</dbReference>
<dbReference type="InterPro" id="IPR020583">
    <property type="entry name" value="Inositol_monoP_metal-BS"/>
</dbReference>
<sequence length="262" mass="29179">MNLENISYQVKTLAHQVADFIMKEFHGFDRVHVEYKDTNDMVSYVDKQAEKMLVAKLREIVPEAGFIAEEGTGTENKGGLNWVVDPLDGTTNFIHGVPNFSISIALMEDQEVIFGLVFGMNLKECFHAYRGGGAYLNDQPMVVSPQKVLKKGLVATGFPYVDFERMDEYMKILMHMMENCHGLRRMGSAAIDLAYVAAGRFEGFFEYNLKPWDVAAGVILIKEAGGIVSDFQGGSNSVFGREILAAAPGVHQDMLAVVQKHW</sequence>
<proteinExistence type="inferred from homology"/>
<protein>
    <recommendedName>
        <fullName evidence="7">Inositol-1-monophosphatase</fullName>
        <ecNumber evidence="7">3.1.3.25</ecNumber>
    </recommendedName>
</protein>
<evidence type="ECO:0000313" key="9">
    <source>
        <dbReference type="Proteomes" id="UP001500298"/>
    </source>
</evidence>
<dbReference type="Proteomes" id="UP001500298">
    <property type="component" value="Unassembled WGS sequence"/>
</dbReference>
<keyword evidence="4 7" id="KW-0479">Metal-binding</keyword>
<dbReference type="InterPro" id="IPR033942">
    <property type="entry name" value="IMPase"/>
</dbReference>